<sequence length="120" mass="13445">MLGTLMYPIVTGVYPFRRDVFTPWLTAAVIDFYVAVVTLSVWVAYKESSWLSAALWIILIICSGSVSTCAYIALQLFNLSSQDPVYLVLFSSRNRTEKGYEETSQTESIGEGQLRKKLCG</sequence>
<keyword evidence="1" id="KW-0812">Transmembrane</keyword>
<evidence type="ECO:0000313" key="3">
    <source>
        <dbReference type="RefSeq" id="XP_015074362.1"/>
    </source>
</evidence>
<dbReference type="PANTHER" id="PTHR36318:SF3">
    <property type="entry name" value="OS06G0581300 PROTEIN"/>
    <property type="match status" value="1"/>
</dbReference>
<organism evidence="2 3">
    <name type="scientific">Solanum pennellii</name>
    <name type="common">Tomato</name>
    <name type="synonym">Lycopersicon pennellii</name>
    <dbReference type="NCBI Taxonomy" id="28526"/>
    <lineage>
        <taxon>Eukaryota</taxon>
        <taxon>Viridiplantae</taxon>
        <taxon>Streptophyta</taxon>
        <taxon>Embryophyta</taxon>
        <taxon>Tracheophyta</taxon>
        <taxon>Spermatophyta</taxon>
        <taxon>Magnoliopsida</taxon>
        <taxon>eudicotyledons</taxon>
        <taxon>Gunneridae</taxon>
        <taxon>Pentapetalae</taxon>
        <taxon>asterids</taxon>
        <taxon>lamiids</taxon>
        <taxon>Solanales</taxon>
        <taxon>Solanaceae</taxon>
        <taxon>Solanoideae</taxon>
        <taxon>Solaneae</taxon>
        <taxon>Solanum</taxon>
        <taxon>Solanum subgen. Lycopersicon</taxon>
    </lineage>
</organism>
<accession>A0ABM1GQA3</accession>
<feature type="transmembrane region" description="Helical" evidence="1">
    <location>
        <begin position="21"/>
        <end position="45"/>
    </location>
</feature>
<reference evidence="3" key="2">
    <citation type="submission" date="2025-08" db="UniProtKB">
        <authorList>
            <consortium name="RefSeq"/>
        </authorList>
    </citation>
    <scope>IDENTIFICATION</scope>
</reference>
<protein>
    <submittedName>
        <fullName evidence="3">Uncharacterized protein LOC107018405 isoform X1</fullName>
    </submittedName>
</protein>
<proteinExistence type="predicted"/>
<keyword evidence="1" id="KW-1133">Transmembrane helix</keyword>
<dbReference type="InterPro" id="IPR009943">
    <property type="entry name" value="DUF1475"/>
</dbReference>
<dbReference type="GeneID" id="107018405"/>
<name>A0ABM1GQA3_SOLPN</name>
<dbReference type="Pfam" id="PF07343">
    <property type="entry name" value="DUF1475"/>
    <property type="match status" value="1"/>
</dbReference>
<keyword evidence="1" id="KW-0472">Membrane</keyword>
<dbReference type="PANTHER" id="PTHR36318">
    <property type="entry name" value="OS06G0581300 PROTEIN"/>
    <property type="match status" value="1"/>
</dbReference>
<reference evidence="2" key="1">
    <citation type="journal article" date="2014" name="Nat. Genet.">
        <title>The genome of the stress-tolerant wild tomato species Solanum pennellii.</title>
        <authorList>
            <person name="Bolger A."/>
            <person name="Scossa F."/>
            <person name="Bolger M.E."/>
            <person name="Lanz C."/>
            <person name="Maumus F."/>
            <person name="Tohge T."/>
            <person name="Quesneville H."/>
            <person name="Alseekh S."/>
            <person name="Sorensen I."/>
            <person name="Lichtenstein G."/>
            <person name="Fich E.A."/>
            <person name="Conte M."/>
            <person name="Keller H."/>
            <person name="Schneeberger K."/>
            <person name="Schwacke R."/>
            <person name="Ofner I."/>
            <person name="Vrebalov J."/>
            <person name="Xu Y."/>
            <person name="Osorio S."/>
            <person name="Aflitos S.A."/>
            <person name="Schijlen E."/>
            <person name="Jimenez-Gomez J.M."/>
            <person name="Ryngajllo M."/>
            <person name="Kimura S."/>
            <person name="Kumar R."/>
            <person name="Koenig D."/>
            <person name="Headland L.R."/>
            <person name="Maloof J.N."/>
            <person name="Sinha N."/>
            <person name="van Ham R.C."/>
            <person name="Lankhorst R.K."/>
            <person name="Mao L."/>
            <person name="Vogel A."/>
            <person name="Arsova B."/>
            <person name="Panstruga R."/>
            <person name="Fei Z."/>
            <person name="Rose J.K."/>
            <person name="Zamir D."/>
            <person name="Carrari F."/>
            <person name="Giovannoni J.J."/>
            <person name="Weigel D."/>
            <person name="Usadel B."/>
            <person name="Fernie A.R."/>
        </authorList>
    </citation>
    <scope>NUCLEOTIDE SEQUENCE [LARGE SCALE GENOMIC DNA]</scope>
    <source>
        <strain evidence="2">cv. LA0716</strain>
    </source>
</reference>
<dbReference type="Proteomes" id="UP000694930">
    <property type="component" value="Chromosome 4"/>
</dbReference>
<evidence type="ECO:0000313" key="2">
    <source>
        <dbReference type="Proteomes" id="UP000694930"/>
    </source>
</evidence>
<dbReference type="RefSeq" id="XP_015074362.1">
    <property type="nucleotide sequence ID" value="XM_015218876.2"/>
</dbReference>
<gene>
    <name evidence="3" type="primary">LOC107018405</name>
</gene>
<feature type="transmembrane region" description="Helical" evidence="1">
    <location>
        <begin position="51"/>
        <end position="74"/>
    </location>
</feature>
<evidence type="ECO:0000256" key="1">
    <source>
        <dbReference type="SAM" id="Phobius"/>
    </source>
</evidence>
<keyword evidence="2" id="KW-1185">Reference proteome</keyword>